<dbReference type="InterPro" id="IPR007466">
    <property type="entry name" value="Peptidyl-Arg-deiminase_porph"/>
</dbReference>
<protein>
    <submittedName>
        <fullName evidence="2">Putative agmatine deiminase</fullName>
        <ecNumber evidence="2">3.5.3.12</ecNumber>
    </submittedName>
</protein>
<dbReference type="SUPFAM" id="SSF55909">
    <property type="entry name" value="Pentein"/>
    <property type="match status" value="1"/>
</dbReference>
<dbReference type="RefSeq" id="WP_146455668.1">
    <property type="nucleotide sequence ID" value="NZ_SJPW01000002.1"/>
</dbReference>
<dbReference type="GO" id="GO:0004668">
    <property type="term" value="F:protein-arginine deiminase activity"/>
    <property type="evidence" value="ECO:0007669"/>
    <property type="project" value="InterPro"/>
</dbReference>
<evidence type="ECO:0000313" key="2">
    <source>
        <dbReference type="EMBL" id="TWU58632.1"/>
    </source>
</evidence>
<dbReference type="PANTHER" id="PTHR31377">
    <property type="entry name" value="AGMATINE DEIMINASE-RELATED"/>
    <property type="match status" value="1"/>
</dbReference>
<evidence type="ECO:0000256" key="1">
    <source>
        <dbReference type="ARBA" id="ARBA00022801"/>
    </source>
</evidence>
<dbReference type="GO" id="GO:0047632">
    <property type="term" value="F:agmatine deiminase activity"/>
    <property type="evidence" value="ECO:0007669"/>
    <property type="project" value="UniProtKB-EC"/>
</dbReference>
<dbReference type="Proteomes" id="UP000318288">
    <property type="component" value="Unassembled WGS sequence"/>
</dbReference>
<evidence type="ECO:0000313" key="3">
    <source>
        <dbReference type="Proteomes" id="UP000318288"/>
    </source>
</evidence>
<keyword evidence="1 2" id="KW-0378">Hydrolase</keyword>
<dbReference type="EC" id="3.5.3.12" evidence="2"/>
<name>A0A5C6FD25_9BACT</name>
<gene>
    <name evidence="2" type="primary">aguA_2</name>
    <name evidence="2" type="ORF">Poly51_14110</name>
</gene>
<dbReference type="GO" id="GO:0009446">
    <property type="term" value="P:putrescine biosynthetic process"/>
    <property type="evidence" value="ECO:0007669"/>
    <property type="project" value="InterPro"/>
</dbReference>
<keyword evidence="3" id="KW-1185">Reference proteome</keyword>
<comment type="caution">
    <text evidence="2">The sequence shown here is derived from an EMBL/GenBank/DDBJ whole genome shotgun (WGS) entry which is preliminary data.</text>
</comment>
<dbReference type="Pfam" id="PF04371">
    <property type="entry name" value="PAD_porph"/>
    <property type="match status" value="1"/>
</dbReference>
<proteinExistence type="predicted"/>
<accession>A0A5C6FD25</accession>
<dbReference type="Gene3D" id="3.75.10.10">
    <property type="entry name" value="L-arginine/glycine Amidinotransferase, Chain A"/>
    <property type="match status" value="1"/>
</dbReference>
<reference evidence="2 3" key="1">
    <citation type="submission" date="2019-02" db="EMBL/GenBank/DDBJ databases">
        <title>Deep-cultivation of Planctomycetes and their phenomic and genomic characterization uncovers novel biology.</title>
        <authorList>
            <person name="Wiegand S."/>
            <person name="Jogler M."/>
            <person name="Boedeker C."/>
            <person name="Pinto D."/>
            <person name="Vollmers J."/>
            <person name="Rivas-Marin E."/>
            <person name="Kohn T."/>
            <person name="Peeters S.H."/>
            <person name="Heuer A."/>
            <person name="Rast P."/>
            <person name="Oberbeckmann S."/>
            <person name="Bunk B."/>
            <person name="Jeske O."/>
            <person name="Meyerdierks A."/>
            <person name="Storesund J.E."/>
            <person name="Kallscheuer N."/>
            <person name="Luecker S."/>
            <person name="Lage O.M."/>
            <person name="Pohl T."/>
            <person name="Merkel B.J."/>
            <person name="Hornburger P."/>
            <person name="Mueller R.-W."/>
            <person name="Bruemmer F."/>
            <person name="Labrenz M."/>
            <person name="Spormann A.M."/>
            <person name="Op Den Camp H."/>
            <person name="Overmann J."/>
            <person name="Amann R."/>
            <person name="Jetten M.S.M."/>
            <person name="Mascher T."/>
            <person name="Medema M.H."/>
            <person name="Devos D.P."/>
            <person name="Kaster A.-K."/>
            <person name="Ovreas L."/>
            <person name="Rohde M."/>
            <person name="Galperin M.Y."/>
            <person name="Jogler C."/>
        </authorList>
    </citation>
    <scope>NUCLEOTIDE SEQUENCE [LARGE SCALE GENOMIC DNA]</scope>
    <source>
        <strain evidence="2 3">Poly51</strain>
    </source>
</reference>
<dbReference type="AlphaFoldDB" id="A0A5C6FD25"/>
<dbReference type="PANTHER" id="PTHR31377:SF0">
    <property type="entry name" value="AGMATINE DEIMINASE-RELATED"/>
    <property type="match status" value="1"/>
</dbReference>
<organism evidence="2 3">
    <name type="scientific">Rubripirellula tenax</name>
    <dbReference type="NCBI Taxonomy" id="2528015"/>
    <lineage>
        <taxon>Bacteria</taxon>
        <taxon>Pseudomonadati</taxon>
        <taxon>Planctomycetota</taxon>
        <taxon>Planctomycetia</taxon>
        <taxon>Pirellulales</taxon>
        <taxon>Pirellulaceae</taxon>
        <taxon>Rubripirellula</taxon>
    </lineage>
</organism>
<dbReference type="OrthoDB" id="9808013at2"/>
<sequence length="348" mass="38246">MNAPQELPADLRVPAEWEPIQCVWLAWPHSVDTWPGRFNAIPAFYVDWVRKIAQSTPVRILASGEVAASCQAAIEGIANIDIVDIPTNDAWIRDYGPTFVVNRHSGKVHAVNWRYNAWGGKYPPWDDDDAAALKIAGDQNLAVATSRMCVEGGAMEFDGRGRMLTTPGCLITEARNPGWTKAQISQELHRRLGVTEIVWLDGGGLDGDDTDGHIDQLARFIDPENVVVAVADDENDPNHAGLEDNFRQLHLWSDATKPRVNVHRLPIPPAREVSGQRVPESYCNFLRLGKDRLLVPTFGAGTDDHAIGILGELSGIRPEPIDCRELVWGLGALHCASREQPAASKSIP</sequence>
<dbReference type="EMBL" id="SJPW01000002">
    <property type="protein sequence ID" value="TWU58632.1"/>
    <property type="molecule type" value="Genomic_DNA"/>
</dbReference>